<name>A0AA39PBZ3_9AGAR</name>
<feature type="chain" id="PRO_5041382203" evidence="1">
    <location>
        <begin position="18"/>
        <end position="79"/>
    </location>
</feature>
<evidence type="ECO:0000256" key="1">
    <source>
        <dbReference type="SAM" id="SignalP"/>
    </source>
</evidence>
<evidence type="ECO:0000313" key="2">
    <source>
        <dbReference type="EMBL" id="KAK0481420.1"/>
    </source>
</evidence>
<sequence length="79" mass="8551">MQVPFIVVLLSIVFVLAGPLPSELNGRTLTGNARQRVDEDSIASRRSGMRSLPLKREFDMDVPAAMGKLADGAAAYSFK</sequence>
<keyword evidence="1" id="KW-0732">Signal</keyword>
<keyword evidence="3" id="KW-1185">Reference proteome</keyword>
<feature type="signal peptide" evidence="1">
    <location>
        <begin position="1"/>
        <end position="17"/>
    </location>
</feature>
<dbReference type="EMBL" id="JAUEPR010000008">
    <property type="protein sequence ID" value="KAK0481420.1"/>
    <property type="molecule type" value="Genomic_DNA"/>
</dbReference>
<reference evidence="2" key="1">
    <citation type="submission" date="2023-06" db="EMBL/GenBank/DDBJ databases">
        <authorList>
            <consortium name="Lawrence Berkeley National Laboratory"/>
            <person name="Ahrendt S."/>
            <person name="Sahu N."/>
            <person name="Indic B."/>
            <person name="Wong-Bajracharya J."/>
            <person name="Merenyi Z."/>
            <person name="Ke H.-M."/>
            <person name="Monk M."/>
            <person name="Kocsube S."/>
            <person name="Drula E."/>
            <person name="Lipzen A."/>
            <person name="Balint B."/>
            <person name="Henrissat B."/>
            <person name="Andreopoulos B."/>
            <person name="Martin F.M."/>
            <person name="Harder C.B."/>
            <person name="Rigling D."/>
            <person name="Ford K.L."/>
            <person name="Foster G.D."/>
            <person name="Pangilinan J."/>
            <person name="Papanicolaou A."/>
            <person name="Barry K."/>
            <person name="LaButti K."/>
            <person name="Viragh M."/>
            <person name="Koriabine M."/>
            <person name="Yan M."/>
            <person name="Riley R."/>
            <person name="Champramary S."/>
            <person name="Plett K.L."/>
            <person name="Tsai I.J."/>
            <person name="Slot J."/>
            <person name="Sipos G."/>
            <person name="Plett J."/>
            <person name="Nagy L.G."/>
            <person name="Grigoriev I.V."/>
        </authorList>
    </citation>
    <scope>NUCLEOTIDE SEQUENCE</scope>
    <source>
        <strain evidence="2">ICMP 16352</strain>
    </source>
</reference>
<comment type="caution">
    <text evidence="2">The sequence shown here is derived from an EMBL/GenBank/DDBJ whole genome shotgun (WGS) entry which is preliminary data.</text>
</comment>
<gene>
    <name evidence="2" type="ORF">IW261DRAFT_1470620</name>
</gene>
<dbReference type="Proteomes" id="UP001175227">
    <property type="component" value="Unassembled WGS sequence"/>
</dbReference>
<organism evidence="2 3">
    <name type="scientific">Armillaria novae-zelandiae</name>
    <dbReference type="NCBI Taxonomy" id="153914"/>
    <lineage>
        <taxon>Eukaryota</taxon>
        <taxon>Fungi</taxon>
        <taxon>Dikarya</taxon>
        <taxon>Basidiomycota</taxon>
        <taxon>Agaricomycotina</taxon>
        <taxon>Agaricomycetes</taxon>
        <taxon>Agaricomycetidae</taxon>
        <taxon>Agaricales</taxon>
        <taxon>Marasmiineae</taxon>
        <taxon>Physalacriaceae</taxon>
        <taxon>Armillaria</taxon>
    </lineage>
</organism>
<protein>
    <submittedName>
        <fullName evidence="2">Uncharacterized protein</fullName>
    </submittedName>
</protein>
<accession>A0AA39PBZ3</accession>
<dbReference type="AlphaFoldDB" id="A0AA39PBZ3"/>
<evidence type="ECO:0000313" key="3">
    <source>
        <dbReference type="Proteomes" id="UP001175227"/>
    </source>
</evidence>
<proteinExistence type="predicted"/>